<dbReference type="AlphaFoldDB" id="A0AAJ7DVV4"/>
<protein>
    <submittedName>
        <fullName evidence="8">Proton-coupled amino acid transporter 4</fullName>
    </submittedName>
</protein>
<keyword evidence="3 5" id="KW-1133">Transmembrane helix</keyword>
<feature type="transmembrane region" description="Helical" evidence="5">
    <location>
        <begin position="322"/>
        <end position="344"/>
    </location>
</feature>
<dbReference type="PANTHER" id="PTHR22950:SF494">
    <property type="entry name" value="GH04538P"/>
    <property type="match status" value="1"/>
</dbReference>
<reference evidence="8" key="1">
    <citation type="submission" date="2025-08" db="UniProtKB">
        <authorList>
            <consortium name="RefSeq"/>
        </authorList>
    </citation>
    <scope>IDENTIFICATION</scope>
</reference>
<evidence type="ECO:0000313" key="8">
    <source>
        <dbReference type="RefSeq" id="XP_011498313.1"/>
    </source>
</evidence>
<evidence type="ECO:0000256" key="2">
    <source>
        <dbReference type="ARBA" id="ARBA00022692"/>
    </source>
</evidence>
<feature type="transmembrane region" description="Helical" evidence="5">
    <location>
        <begin position="391"/>
        <end position="411"/>
    </location>
</feature>
<dbReference type="GO" id="GO:0005774">
    <property type="term" value="C:vacuolar membrane"/>
    <property type="evidence" value="ECO:0007669"/>
    <property type="project" value="TreeGrafter"/>
</dbReference>
<sequence length="492" mass="53682">MGKKEEVNEVPGEQMKDFSSTTKIAPAIGHYHEKDELYDPFDHRDKKHATSDAGSATHLIKSSLGTGILAMPSAIKNGGLIVGGIGTVLIGILCSHCVHILVKSSHVLCRRTKTPQMTYAETAAAAFECGPKPLRGYANFARNIVNGALCATYVGGSCVYIVFIANGIKQLGDYYSGIDIPVRTYMLCLIPAVVLLGQIRHLKILVPFSVIANMSLTVGFAITLYYIFSDIQPLENIHYVSTWAQMPKFFATVIFAIEGIGTVMPIENSMANPNHFIGCPSVLNISMTVVISLYTMMGVFGYLSFGELAKGSITFNLPTDEILGQIVKILIALAIILTYGLQYFVPLEIIWSSIKHKFSHKWEVFGETIMRILMVLLTVSVAMLVPDLEPFISLVGAIFFSFLGIFIPAVVETVSCWECHLGVGKWRLWKNSFLMLMALCALVSGTWISVLDIIALYDNDASPSGIGALNVTTESILTTTLSLVNSTATLRN</sequence>
<feature type="transmembrane region" description="Helical" evidence="5">
    <location>
        <begin position="204"/>
        <end position="228"/>
    </location>
</feature>
<name>A0AAJ7DVV4_9HYME</name>
<proteinExistence type="predicted"/>
<dbReference type="RefSeq" id="XP_011498313.1">
    <property type="nucleotide sequence ID" value="XM_011500011.1"/>
</dbReference>
<keyword evidence="2 5" id="KW-0812">Transmembrane</keyword>
<evidence type="ECO:0000256" key="1">
    <source>
        <dbReference type="ARBA" id="ARBA00004141"/>
    </source>
</evidence>
<feature type="transmembrane region" description="Helical" evidence="5">
    <location>
        <begin position="364"/>
        <end position="385"/>
    </location>
</feature>
<comment type="subcellular location">
    <subcellularLocation>
        <location evidence="1">Membrane</location>
        <topology evidence="1">Multi-pass membrane protein</topology>
    </subcellularLocation>
</comment>
<feature type="transmembrane region" description="Helical" evidence="5">
    <location>
        <begin position="248"/>
        <end position="266"/>
    </location>
</feature>
<dbReference type="Proteomes" id="UP000695007">
    <property type="component" value="Unplaced"/>
</dbReference>
<dbReference type="PANTHER" id="PTHR22950">
    <property type="entry name" value="AMINO ACID TRANSPORTER"/>
    <property type="match status" value="1"/>
</dbReference>
<dbReference type="KEGG" id="csol:105362550"/>
<feature type="transmembrane region" description="Helical" evidence="5">
    <location>
        <begin position="432"/>
        <end position="457"/>
    </location>
</feature>
<feature type="transmembrane region" description="Helical" evidence="5">
    <location>
        <begin position="180"/>
        <end position="197"/>
    </location>
</feature>
<evidence type="ECO:0000256" key="5">
    <source>
        <dbReference type="SAM" id="Phobius"/>
    </source>
</evidence>
<organism evidence="7 8">
    <name type="scientific">Ceratosolen solmsi marchali</name>
    <dbReference type="NCBI Taxonomy" id="326594"/>
    <lineage>
        <taxon>Eukaryota</taxon>
        <taxon>Metazoa</taxon>
        <taxon>Ecdysozoa</taxon>
        <taxon>Arthropoda</taxon>
        <taxon>Hexapoda</taxon>
        <taxon>Insecta</taxon>
        <taxon>Pterygota</taxon>
        <taxon>Neoptera</taxon>
        <taxon>Endopterygota</taxon>
        <taxon>Hymenoptera</taxon>
        <taxon>Apocrita</taxon>
        <taxon>Proctotrupomorpha</taxon>
        <taxon>Chalcidoidea</taxon>
        <taxon>Agaonidae</taxon>
        <taxon>Agaoninae</taxon>
        <taxon>Ceratosolen</taxon>
    </lineage>
</organism>
<keyword evidence="7" id="KW-1185">Reference proteome</keyword>
<feature type="transmembrane region" description="Helical" evidence="5">
    <location>
        <begin position="144"/>
        <end position="168"/>
    </location>
</feature>
<feature type="domain" description="Amino acid transporter transmembrane" evidence="6">
    <location>
        <begin position="55"/>
        <end position="449"/>
    </location>
</feature>
<evidence type="ECO:0000256" key="4">
    <source>
        <dbReference type="ARBA" id="ARBA00023136"/>
    </source>
</evidence>
<feature type="transmembrane region" description="Helical" evidence="5">
    <location>
        <begin position="278"/>
        <end position="302"/>
    </location>
</feature>
<evidence type="ECO:0000259" key="6">
    <source>
        <dbReference type="Pfam" id="PF01490"/>
    </source>
</evidence>
<dbReference type="GeneID" id="105362550"/>
<evidence type="ECO:0000256" key="3">
    <source>
        <dbReference type="ARBA" id="ARBA00022989"/>
    </source>
</evidence>
<evidence type="ECO:0000313" key="7">
    <source>
        <dbReference type="Proteomes" id="UP000695007"/>
    </source>
</evidence>
<dbReference type="Pfam" id="PF01490">
    <property type="entry name" value="Aa_trans"/>
    <property type="match status" value="1"/>
</dbReference>
<keyword evidence="4 5" id="KW-0472">Membrane</keyword>
<accession>A0AAJ7DVV4</accession>
<gene>
    <name evidence="8" type="primary">LOC105362550</name>
</gene>
<feature type="transmembrane region" description="Helical" evidence="5">
    <location>
        <begin position="80"/>
        <end position="102"/>
    </location>
</feature>
<dbReference type="InterPro" id="IPR013057">
    <property type="entry name" value="AA_transpt_TM"/>
</dbReference>
<dbReference type="GO" id="GO:0015179">
    <property type="term" value="F:L-amino acid transmembrane transporter activity"/>
    <property type="evidence" value="ECO:0007669"/>
    <property type="project" value="TreeGrafter"/>
</dbReference>